<organism evidence="2 3">
    <name type="scientific">Pantoea piersonii</name>
    <dbReference type="NCBI Taxonomy" id="2364647"/>
    <lineage>
        <taxon>Bacteria</taxon>
        <taxon>Pseudomonadati</taxon>
        <taxon>Pseudomonadota</taxon>
        <taxon>Gammaproteobacteria</taxon>
        <taxon>Enterobacterales</taxon>
        <taxon>Erwiniaceae</taxon>
        <taxon>Pantoea</taxon>
    </lineage>
</organism>
<evidence type="ECO:0000256" key="1">
    <source>
        <dbReference type="SAM" id="Phobius"/>
    </source>
</evidence>
<keyword evidence="1" id="KW-1133">Transmembrane helix</keyword>
<protein>
    <submittedName>
        <fullName evidence="2">Uncharacterized protein</fullName>
    </submittedName>
</protein>
<dbReference type="RefSeq" id="WP_147402135.1">
    <property type="nucleotide sequence ID" value="NZ_CP104758.1"/>
</dbReference>
<keyword evidence="3" id="KW-1185">Reference proteome</keyword>
<feature type="transmembrane region" description="Helical" evidence="1">
    <location>
        <begin position="44"/>
        <end position="63"/>
    </location>
</feature>
<dbReference type="AlphaFoldDB" id="A0AAJ5U9A4"/>
<evidence type="ECO:0000313" key="2">
    <source>
        <dbReference type="EMBL" id="WBG90771.1"/>
    </source>
</evidence>
<dbReference type="GeneID" id="78236379"/>
<name>A0AAJ5U9A4_9GAMM</name>
<keyword evidence="1" id="KW-0472">Membrane</keyword>
<dbReference type="KEGG" id="kpie:N5580_17130"/>
<evidence type="ECO:0000313" key="3">
    <source>
        <dbReference type="Proteomes" id="UP001211544"/>
    </source>
</evidence>
<gene>
    <name evidence="2" type="ORF">N5580_17130</name>
</gene>
<dbReference type="EMBL" id="CP104758">
    <property type="protein sequence ID" value="WBG90771.1"/>
    <property type="molecule type" value="Genomic_DNA"/>
</dbReference>
<reference evidence="2 3" key="1">
    <citation type="journal article" date="2022" name="J Glob Antimicrob Resist">
        <title>First complete genome of a multidrug resistant strain of the novel human pathogen Kalamiella piersonii (GABEKP28) identified in human saliva.</title>
        <authorList>
            <person name="McDonagh F."/>
            <person name="Singh N.K."/>
            <person name="Venkateswaran K."/>
            <person name="Lonappan A.M."/>
            <person name="Hallahan B."/>
            <person name="Tuohy A."/>
            <person name="Burke L."/>
            <person name="Kovarova A."/>
            <person name="Miliotis G."/>
        </authorList>
    </citation>
    <scope>NUCLEOTIDE SEQUENCE [LARGE SCALE GENOMIC DNA]</scope>
    <source>
        <strain evidence="2 3">GABEKP28</strain>
    </source>
</reference>
<dbReference type="Proteomes" id="UP001211544">
    <property type="component" value="Chromosome"/>
</dbReference>
<keyword evidence="1" id="KW-0812">Transmembrane</keyword>
<accession>A0AAJ5U9A4</accession>
<sequence length="167" mass="19063">MTRILGRSGTGCNKKIAEITLSLTICANPRILAFLRRKIRRFRLFLASGGMIFIVSVSLIQHLKRCLFAHLALPKNKNFSQVRICNADNKKRQAQITMSARQIIIPLASPAAVLMRSRLRKRARIYHFSSFYCHTDVNLQPIVLSKDFVTCSYRFHIATGFLSACYE</sequence>
<proteinExistence type="predicted"/>